<dbReference type="AlphaFoldDB" id="A0A8S3ZR96"/>
<protein>
    <recommendedName>
        <fullName evidence="4">G-protein coupled receptors family 1 profile domain-containing protein</fullName>
    </recommendedName>
</protein>
<evidence type="ECO:0000313" key="3">
    <source>
        <dbReference type="Proteomes" id="UP000678393"/>
    </source>
</evidence>
<gene>
    <name evidence="2" type="ORF">CUNI_LOCUS15878</name>
</gene>
<dbReference type="OrthoDB" id="6157797at2759"/>
<proteinExistence type="predicted"/>
<comment type="caution">
    <text evidence="2">The sequence shown here is derived from an EMBL/GenBank/DDBJ whole genome shotgun (WGS) entry which is preliminary data.</text>
</comment>
<organism evidence="2 3">
    <name type="scientific">Candidula unifasciata</name>
    <dbReference type="NCBI Taxonomy" id="100452"/>
    <lineage>
        <taxon>Eukaryota</taxon>
        <taxon>Metazoa</taxon>
        <taxon>Spiralia</taxon>
        <taxon>Lophotrochozoa</taxon>
        <taxon>Mollusca</taxon>
        <taxon>Gastropoda</taxon>
        <taxon>Heterobranchia</taxon>
        <taxon>Euthyneura</taxon>
        <taxon>Panpulmonata</taxon>
        <taxon>Eupulmonata</taxon>
        <taxon>Stylommatophora</taxon>
        <taxon>Helicina</taxon>
        <taxon>Helicoidea</taxon>
        <taxon>Geomitridae</taxon>
        <taxon>Candidula</taxon>
    </lineage>
</organism>
<evidence type="ECO:0008006" key="4">
    <source>
        <dbReference type="Google" id="ProtNLM"/>
    </source>
</evidence>
<feature type="transmembrane region" description="Helical" evidence="1">
    <location>
        <begin position="36"/>
        <end position="59"/>
    </location>
</feature>
<name>A0A8S3ZR96_9EUPU</name>
<evidence type="ECO:0000256" key="1">
    <source>
        <dbReference type="SAM" id="Phobius"/>
    </source>
</evidence>
<keyword evidence="3" id="KW-1185">Reference proteome</keyword>
<keyword evidence="1" id="KW-0812">Transmembrane</keyword>
<reference evidence="2" key="1">
    <citation type="submission" date="2021-04" db="EMBL/GenBank/DDBJ databases">
        <authorList>
            <consortium name="Molecular Ecology Group"/>
        </authorList>
    </citation>
    <scope>NUCLEOTIDE SEQUENCE</scope>
</reference>
<keyword evidence="1" id="KW-1133">Transmembrane helix</keyword>
<feature type="non-terminal residue" evidence="2">
    <location>
        <position position="64"/>
    </location>
</feature>
<keyword evidence="1" id="KW-0472">Membrane</keyword>
<sequence length="64" mass="7393">MTTDSNAYTDNMYTVIKQPIDRISSRDRSIYELVNYFFISGLIALFGLLTNVINIIVFYKQGFS</sequence>
<dbReference type="Proteomes" id="UP000678393">
    <property type="component" value="Unassembled WGS sequence"/>
</dbReference>
<evidence type="ECO:0000313" key="2">
    <source>
        <dbReference type="EMBL" id="CAG5130320.1"/>
    </source>
</evidence>
<dbReference type="EMBL" id="CAJHNH020003958">
    <property type="protein sequence ID" value="CAG5130320.1"/>
    <property type="molecule type" value="Genomic_DNA"/>
</dbReference>
<accession>A0A8S3ZR96</accession>